<comment type="caution">
    <text evidence="7">The sequence shown here is derived from an EMBL/GenBank/DDBJ whole genome shotgun (WGS) entry which is preliminary data.</text>
</comment>
<dbReference type="EMBL" id="JANBTW010000004">
    <property type="protein sequence ID" value="KAJ2680609.1"/>
    <property type="molecule type" value="Genomic_DNA"/>
</dbReference>
<proteinExistence type="inferred from homology"/>
<evidence type="ECO:0000256" key="2">
    <source>
        <dbReference type="ARBA" id="ARBA00006730"/>
    </source>
</evidence>
<evidence type="ECO:0000256" key="4">
    <source>
        <dbReference type="ARBA" id="ARBA00022827"/>
    </source>
</evidence>
<dbReference type="PANTHER" id="PTHR11530">
    <property type="entry name" value="D-AMINO ACID OXIDASE"/>
    <property type="match status" value="1"/>
</dbReference>
<dbReference type="SUPFAM" id="SSF51971">
    <property type="entry name" value="Nucleotide-binding domain"/>
    <property type="match status" value="1"/>
</dbReference>
<evidence type="ECO:0000256" key="3">
    <source>
        <dbReference type="ARBA" id="ARBA00022630"/>
    </source>
</evidence>
<dbReference type="GO" id="GO:0019478">
    <property type="term" value="P:D-amino acid catabolic process"/>
    <property type="evidence" value="ECO:0007669"/>
    <property type="project" value="TreeGrafter"/>
</dbReference>
<comment type="cofactor">
    <cofactor evidence="1">
        <name>FAD</name>
        <dbReference type="ChEBI" id="CHEBI:57692"/>
    </cofactor>
</comment>
<dbReference type="OrthoDB" id="409956at2759"/>
<dbReference type="Pfam" id="PF01266">
    <property type="entry name" value="DAO"/>
    <property type="match status" value="1"/>
</dbReference>
<dbReference type="SUPFAM" id="SSF54373">
    <property type="entry name" value="FAD-linked reductases, C-terminal domain"/>
    <property type="match status" value="1"/>
</dbReference>
<gene>
    <name evidence="7" type="ORF">GGI25_000582</name>
</gene>
<dbReference type="GO" id="GO:0071949">
    <property type="term" value="F:FAD binding"/>
    <property type="evidence" value="ECO:0007669"/>
    <property type="project" value="InterPro"/>
</dbReference>
<dbReference type="GO" id="GO:0003884">
    <property type="term" value="F:D-amino-acid oxidase activity"/>
    <property type="evidence" value="ECO:0007669"/>
    <property type="project" value="InterPro"/>
</dbReference>
<dbReference type="AlphaFoldDB" id="A0A9W8G7B1"/>
<dbReference type="InterPro" id="IPR023209">
    <property type="entry name" value="DAO"/>
</dbReference>
<comment type="similarity">
    <text evidence="2">Belongs to the DAMOX/DASOX family.</text>
</comment>
<dbReference type="PROSITE" id="PS00677">
    <property type="entry name" value="DAO"/>
    <property type="match status" value="1"/>
</dbReference>
<evidence type="ECO:0000313" key="7">
    <source>
        <dbReference type="EMBL" id="KAJ2680609.1"/>
    </source>
</evidence>
<evidence type="ECO:0000259" key="6">
    <source>
        <dbReference type="Pfam" id="PF01266"/>
    </source>
</evidence>
<dbReference type="PANTHER" id="PTHR11530:SF11">
    <property type="entry name" value="D-ASPARTATE OXIDASE"/>
    <property type="match status" value="1"/>
</dbReference>
<reference evidence="7" key="1">
    <citation type="submission" date="2022-07" db="EMBL/GenBank/DDBJ databases">
        <title>Phylogenomic reconstructions and comparative analyses of Kickxellomycotina fungi.</title>
        <authorList>
            <person name="Reynolds N.K."/>
            <person name="Stajich J.E."/>
            <person name="Barry K."/>
            <person name="Grigoriev I.V."/>
            <person name="Crous P."/>
            <person name="Smith M.E."/>
        </authorList>
    </citation>
    <scope>NUCLEOTIDE SEQUENCE</scope>
    <source>
        <strain evidence="7">NRRL 3115</strain>
    </source>
</reference>
<keyword evidence="3" id="KW-0285">Flavoprotein</keyword>
<feature type="domain" description="FAD dependent oxidoreductase" evidence="6">
    <location>
        <begin position="6"/>
        <end position="358"/>
    </location>
</feature>
<protein>
    <recommendedName>
        <fullName evidence="6">FAD dependent oxidoreductase domain-containing protein</fullName>
    </recommendedName>
</protein>
<dbReference type="GO" id="GO:0005737">
    <property type="term" value="C:cytoplasm"/>
    <property type="evidence" value="ECO:0007669"/>
    <property type="project" value="TreeGrafter"/>
</dbReference>
<evidence type="ECO:0000313" key="8">
    <source>
        <dbReference type="Proteomes" id="UP001151518"/>
    </source>
</evidence>
<dbReference type="Gene3D" id="3.40.50.720">
    <property type="entry name" value="NAD(P)-binding Rossmann-like Domain"/>
    <property type="match status" value="1"/>
</dbReference>
<evidence type="ECO:0000256" key="1">
    <source>
        <dbReference type="ARBA" id="ARBA00001974"/>
    </source>
</evidence>
<dbReference type="InterPro" id="IPR006181">
    <property type="entry name" value="D-amino_acid_oxidase_CS"/>
</dbReference>
<dbReference type="InterPro" id="IPR006076">
    <property type="entry name" value="FAD-dep_OxRdtase"/>
</dbReference>
<name>A0A9W8G7B1_9FUNG</name>
<dbReference type="Gene3D" id="3.30.9.10">
    <property type="entry name" value="D-Amino Acid Oxidase, subunit A, domain 2"/>
    <property type="match status" value="1"/>
</dbReference>
<evidence type="ECO:0000256" key="5">
    <source>
        <dbReference type="ARBA" id="ARBA00023002"/>
    </source>
</evidence>
<sequence length="371" mass="40996">MAKVPVVVVGSGVIGLTTALTLQRTQRYSVTVIGRNTPDDLTESSGYISQDWASPFAGANWRPYALINNPIQRAAEEESYFLLREIAREFPGTSGVRIAPILDFGTSKFEIPADLLHLSYVKNLKIIDPNTAVLPENASFGYIYDSLVINVLEYLPWLAREFCKLGGVIKAAEIRHIRDALMFVNSPYSVIVNCAAMGSYTLVNDREMYPTRGQTLLADAPDINFTMLAPGNTPEKAVYVIPRGDGTAILGGVFEANSTTREEDLPTTEEILRNCLSLCPQLLGGIFGSPPKFKRKVTAEDVEKLRQKVRRVNVGFRPSRTNGPRLEIEYIDSIPILHNYGHSSFGYQSSWGYANAAVRMLDASLSNKPKL</sequence>
<dbReference type="Proteomes" id="UP001151518">
    <property type="component" value="Unassembled WGS sequence"/>
</dbReference>
<accession>A0A9W8G7B1</accession>
<organism evidence="7 8">
    <name type="scientific">Coemansia spiralis</name>
    <dbReference type="NCBI Taxonomy" id="417178"/>
    <lineage>
        <taxon>Eukaryota</taxon>
        <taxon>Fungi</taxon>
        <taxon>Fungi incertae sedis</taxon>
        <taxon>Zoopagomycota</taxon>
        <taxon>Kickxellomycotina</taxon>
        <taxon>Kickxellomycetes</taxon>
        <taxon>Kickxellales</taxon>
        <taxon>Kickxellaceae</taxon>
        <taxon>Coemansia</taxon>
    </lineage>
</organism>
<dbReference type="PIRSF" id="PIRSF000189">
    <property type="entry name" value="D-aa_oxidase"/>
    <property type="match status" value="1"/>
</dbReference>
<keyword evidence="4" id="KW-0274">FAD</keyword>
<keyword evidence="5" id="KW-0560">Oxidoreductase</keyword>